<accession>A0A2G5ENM4</accession>
<proteinExistence type="predicted"/>
<reference evidence="1 2" key="1">
    <citation type="submission" date="2017-09" db="EMBL/GenBank/DDBJ databases">
        <title>WGS assembly of Aquilegia coerulea Goldsmith.</title>
        <authorList>
            <person name="Hodges S."/>
            <person name="Kramer E."/>
            <person name="Nordborg M."/>
            <person name="Tomkins J."/>
            <person name="Borevitz J."/>
            <person name="Derieg N."/>
            <person name="Yan J."/>
            <person name="Mihaltcheva S."/>
            <person name="Hayes R.D."/>
            <person name="Rokhsar D."/>
        </authorList>
    </citation>
    <scope>NUCLEOTIDE SEQUENCE [LARGE SCALE GENOMIC DNA]</scope>
    <source>
        <strain evidence="2">cv. Goldsmith</strain>
    </source>
</reference>
<dbReference type="EMBL" id="KZ305023">
    <property type="protein sequence ID" value="PIA57368.1"/>
    <property type="molecule type" value="Genomic_DNA"/>
</dbReference>
<name>A0A2G5ENM4_AQUCA</name>
<gene>
    <name evidence="1" type="ORF">AQUCO_00600242v1</name>
</gene>
<dbReference type="InParanoid" id="A0A2G5ENM4"/>
<organism evidence="1 2">
    <name type="scientific">Aquilegia coerulea</name>
    <name type="common">Rocky mountain columbine</name>
    <dbReference type="NCBI Taxonomy" id="218851"/>
    <lineage>
        <taxon>Eukaryota</taxon>
        <taxon>Viridiplantae</taxon>
        <taxon>Streptophyta</taxon>
        <taxon>Embryophyta</taxon>
        <taxon>Tracheophyta</taxon>
        <taxon>Spermatophyta</taxon>
        <taxon>Magnoliopsida</taxon>
        <taxon>Ranunculales</taxon>
        <taxon>Ranunculaceae</taxon>
        <taxon>Thalictroideae</taxon>
        <taxon>Aquilegia</taxon>
    </lineage>
</organism>
<protein>
    <submittedName>
        <fullName evidence="1">Uncharacterized protein</fullName>
    </submittedName>
</protein>
<evidence type="ECO:0000313" key="2">
    <source>
        <dbReference type="Proteomes" id="UP000230069"/>
    </source>
</evidence>
<dbReference type="Proteomes" id="UP000230069">
    <property type="component" value="Unassembled WGS sequence"/>
</dbReference>
<keyword evidence="2" id="KW-1185">Reference proteome</keyword>
<dbReference type="AlphaFoldDB" id="A0A2G5ENM4"/>
<evidence type="ECO:0000313" key="1">
    <source>
        <dbReference type="EMBL" id="PIA57368.1"/>
    </source>
</evidence>
<sequence length="98" mass="10566">MINKPHISSKTLPPSFSSSSSIAAVRVETDLMTLETSLGRLPGSGPNLLTVLDFKDFIVNSCFFGLIEDLGFLGMRFFLLVGGLVDNALPLPPLLFPL</sequence>